<proteinExistence type="predicted"/>
<evidence type="ECO:0000313" key="1">
    <source>
        <dbReference type="EMBL" id="GAG50979.1"/>
    </source>
</evidence>
<gene>
    <name evidence="1" type="ORF">S01H1_82612</name>
</gene>
<reference evidence="1" key="1">
    <citation type="journal article" date="2014" name="Front. Microbiol.">
        <title>High frequency of phylogenetically diverse reductive dehalogenase-homologous genes in deep subseafloor sedimentary metagenomes.</title>
        <authorList>
            <person name="Kawai M."/>
            <person name="Futagami T."/>
            <person name="Toyoda A."/>
            <person name="Takaki Y."/>
            <person name="Nishi S."/>
            <person name="Hori S."/>
            <person name="Arai W."/>
            <person name="Tsubouchi T."/>
            <person name="Morono Y."/>
            <person name="Uchiyama I."/>
            <person name="Ito T."/>
            <person name="Fujiyama A."/>
            <person name="Inagaki F."/>
            <person name="Takami H."/>
        </authorList>
    </citation>
    <scope>NUCLEOTIDE SEQUENCE</scope>
    <source>
        <strain evidence="1">Expedition CK06-06</strain>
    </source>
</reference>
<accession>X0Y4Z0</accession>
<dbReference type="EMBL" id="BARS01056023">
    <property type="protein sequence ID" value="GAG50979.1"/>
    <property type="molecule type" value="Genomic_DNA"/>
</dbReference>
<organism evidence="1">
    <name type="scientific">marine sediment metagenome</name>
    <dbReference type="NCBI Taxonomy" id="412755"/>
    <lineage>
        <taxon>unclassified sequences</taxon>
        <taxon>metagenomes</taxon>
        <taxon>ecological metagenomes</taxon>
    </lineage>
</organism>
<name>X0Y4Z0_9ZZZZ</name>
<comment type="caution">
    <text evidence="1">The sequence shown here is derived from an EMBL/GenBank/DDBJ whole genome shotgun (WGS) entry which is preliminary data.</text>
</comment>
<sequence length="130" mass="14230">MAVKAKAKKEETAGITSFMDRSELGGYPVTEWTTQQFCQLYPDVKTIVDALLADGASLETFSTPEGVTAHLPAMTNALIPIMPNLIKISCPAKTEEDFAALKWPVAIQLSLAILRKNMEHVMDFFVNAPS</sequence>
<dbReference type="AlphaFoldDB" id="X0Y4Z0"/>
<protein>
    <submittedName>
        <fullName evidence="1">Uncharacterized protein</fullName>
    </submittedName>
</protein>